<dbReference type="Pfam" id="PF00512">
    <property type="entry name" value="HisKA"/>
    <property type="match status" value="1"/>
</dbReference>
<proteinExistence type="predicted"/>
<evidence type="ECO:0000256" key="9">
    <source>
        <dbReference type="ARBA" id="ARBA00022777"/>
    </source>
</evidence>
<organism evidence="17 18">
    <name type="scientific">Hydrotalea sandarakina</name>
    <dbReference type="NCBI Taxonomy" id="1004304"/>
    <lineage>
        <taxon>Bacteria</taxon>
        <taxon>Pseudomonadati</taxon>
        <taxon>Bacteroidota</taxon>
        <taxon>Chitinophagia</taxon>
        <taxon>Chitinophagales</taxon>
        <taxon>Chitinophagaceae</taxon>
        <taxon>Hydrotalea</taxon>
    </lineage>
</organism>
<keyword evidence="13 14" id="KW-0472">Membrane</keyword>
<feature type="transmembrane region" description="Helical" evidence="14">
    <location>
        <begin position="766"/>
        <end position="790"/>
    </location>
</feature>
<dbReference type="CDD" id="cd00075">
    <property type="entry name" value="HATPase"/>
    <property type="match status" value="1"/>
</dbReference>
<evidence type="ECO:0000256" key="7">
    <source>
        <dbReference type="ARBA" id="ARBA00022692"/>
    </source>
</evidence>
<dbReference type="GO" id="GO:0005524">
    <property type="term" value="F:ATP binding"/>
    <property type="evidence" value="ECO:0007669"/>
    <property type="project" value="UniProtKB-KW"/>
</dbReference>
<feature type="transmembrane region" description="Helical" evidence="14">
    <location>
        <begin position="12"/>
        <end position="32"/>
    </location>
</feature>
<feature type="transmembrane region" description="Helical" evidence="14">
    <location>
        <begin position="428"/>
        <end position="446"/>
    </location>
</feature>
<feature type="transmembrane region" description="Helical" evidence="14">
    <location>
        <begin position="288"/>
        <end position="307"/>
    </location>
</feature>
<dbReference type="EMBL" id="QKZV01000001">
    <property type="protein sequence ID" value="PZX66036.1"/>
    <property type="molecule type" value="Genomic_DNA"/>
</dbReference>
<evidence type="ECO:0000256" key="11">
    <source>
        <dbReference type="ARBA" id="ARBA00022989"/>
    </source>
</evidence>
<comment type="caution">
    <text evidence="17">The sequence shown here is derived from an EMBL/GenBank/DDBJ whole genome shotgun (WGS) entry which is preliminary data.</text>
</comment>
<dbReference type="Gene3D" id="3.30.565.10">
    <property type="entry name" value="Histidine kinase-like ATPase, C-terminal domain"/>
    <property type="match status" value="1"/>
</dbReference>
<dbReference type="InterPro" id="IPR036890">
    <property type="entry name" value="HATPase_C_sf"/>
</dbReference>
<keyword evidence="4" id="KW-1003">Cell membrane</keyword>
<dbReference type="PRINTS" id="PR00344">
    <property type="entry name" value="BCTRLSENSOR"/>
</dbReference>
<keyword evidence="11 14" id="KW-1133">Transmembrane helix</keyword>
<dbReference type="InterPro" id="IPR003660">
    <property type="entry name" value="HAMP_dom"/>
</dbReference>
<evidence type="ECO:0000256" key="12">
    <source>
        <dbReference type="ARBA" id="ARBA00023012"/>
    </source>
</evidence>
<evidence type="ECO:0000256" key="13">
    <source>
        <dbReference type="ARBA" id="ARBA00023136"/>
    </source>
</evidence>
<dbReference type="InterPro" id="IPR003594">
    <property type="entry name" value="HATPase_dom"/>
</dbReference>
<accession>A0A2W7S4H6</accession>
<comment type="catalytic activity">
    <reaction evidence="1">
        <text>ATP + protein L-histidine = ADP + protein N-phospho-L-histidine.</text>
        <dbReference type="EC" id="2.7.13.3"/>
    </reaction>
</comment>
<evidence type="ECO:0000256" key="10">
    <source>
        <dbReference type="ARBA" id="ARBA00022840"/>
    </source>
</evidence>
<dbReference type="PROSITE" id="PS50885">
    <property type="entry name" value="HAMP"/>
    <property type="match status" value="1"/>
</dbReference>
<evidence type="ECO:0000256" key="14">
    <source>
        <dbReference type="SAM" id="Phobius"/>
    </source>
</evidence>
<dbReference type="Pfam" id="PF02518">
    <property type="entry name" value="HATPase_c"/>
    <property type="match status" value="1"/>
</dbReference>
<dbReference type="InterPro" id="IPR050398">
    <property type="entry name" value="HssS/ArlS-like"/>
</dbReference>
<keyword evidence="12" id="KW-0902">Two-component regulatory system</keyword>
<keyword evidence="7 14" id="KW-0812">Transmembrane</keyword>
<evidence type="ECO:0000256" key="2">
    <source>
        <dbReference type="ARBA" id="ARBA00004651"/>
    </source>
</evidence>
<protein>
    <recommendedName>
        <fullName evidence="3">histidine kinase</fullName>
        <ecNumber evidence="3">2.7.13.3</ecNumber>
    </recommendedName>
</protein>
<feature type="domain" description="Histidine kinase" evidence="15">
    <location>
        <begin position="1035"/>
        <end position="1249"/>
    </location>
</feature>
<dbReference type="SUPFAM" id="SSF47384">
    <property type="entry name" value="Homodimeric domain of signal transducing histidine kinase"/>
    <property type="match status" value="1"/>
</dbReference>
<keyword evidence="8" id="KW-0547">Nucleotide-binding</keyword>
<feature type="transmembrane region" description="Helical" evidence="14">
    <location>
        <begin position="458"/>
        <end position="478"/>
    </location>
</feature>
<evidence type="ECO:0000256" key="5">
    <source>
        <dbReference type="ARBA" id="ARBA00022553"/>
    </source>
</evidence>
<dbReference type="PANTHER" id="PTHR45528:SF1">
    <property type="entry name" value="SENSOR HISTIDINE KINASE CPXA"/>
    <property type="match status" value="1"/>
</dbReference>
<feature type="domain" description="HAMP" evidence="16">
    <location>
        <begin position="966"/>
        <end position="1018"/>
    </location>
</feature>
<dbReference type="InterPro" id="IPR036097">
    <property type="entry name" value="HisK_dim/P_sf"/>
</dbReference>
<dbReference type="InterPro" id="IPR005467">
    <property type="entry name" value="His_kinase_dom"/>
</dbReference>
<dbReference type="SUPFAM" id="SSF55874">
    <property type="entry name" value="ATPase domain of HSP90 chaperone/DNA topoisomerase II/histidine kinase"/>
    <property type="match status" value="1"/>
</dbReference>
<keyword evidence="10" id="KW-0067">ATP-binding</keyword>
<dbReference type="RefSeq" id="WP_111293466.1">
    <property type="nucleotide sequence ID" value="NZ_QKZV01000001.1"/>
</dbReference>
<comment type="subcellular location">
    <subcellularLocation>
        <location evidence="2">Cell membrane</location>
        <topology evidence="2">Multi-pass membrane protein</topology>
    </subcellularLocation>
</comment>
<feature type="transmembrane region" description="Helical" evidence="14">
    <location>
        <begin position="723"/>
        <end position="746"/>
    </location>
</feature>
<keyword evidence="18" id="KW-1185">Reference proteome</keyword>
<evidence type="ECO:0000259" key="15">
    <source>
        <dbReference type="PROSITE" id="PS50109"/>
    </source>
</evidence>
<keyword evidence="5" id="KW-0597">Phosphoprotein</keyword>
<reference evidence="17 18" key="1">
    <citation type="submission" date="2018-06" db="EMBL/GenBank/DDBJ databases">
        <title>Genomic Encyclopedia of Archaeal and Bacterial Type Strains, Phase II (KMG-II): from individual species to whole genera.</title>
        <authorList>
            <person name="Goeker M."/>
        </authorList>
    </citation>
    <scope>NUCLEOTIDE SEQUENCE [LARGE SCALE GENOMIC DNA]</scope>
    <source>
        <strain evidence="17 18">DSM 23241</strain>
    </source>
</reference>
<gene>
    <name evidence="17" type="ORF">LX80_00534</name>
</gene>
<dbReference type="Proteomes" id="UP000249720">
    <property type="component" value="Unassembled WGS sequence"/>
</dbReference>
<dbReference type="AlphaFoldDB" id="A0A2W7S4H6"/>
<dbReference type="GO" id="GO:0005886">
    <property type="term" value="C:plasma membrane"/>
    <property type="evidence" value="ECO:0007669"/>
    <property type="project" value="UniProtKB-SubCell"/>
</dbReference>
<evidence type="ECO:0000259" key="16">
    <source>
        <dbReference type="PROSITE" id="PS50885"/>
    </source>
</evidence>
<evidence type="ECO:0000256" key="4">
    <source>
        <dbReference type="ARBA" id="ARBA00022475"/>
    </source>
</evidence>
<dbReference type="InterPro" id="IPR004358">
    <property type="entry name" value="Sig_transdc_His_kin-like_C"/>
</dbReference>
<dbReference type="Gene3D" id="1.10.287.130">
    <property type="match status" value="1"/>
</dbReference>
<evidence type="ECO:0000313" key="17">
    <source>
        <dbReference type="EMBL" id="PZX66036.1"/>
    </source>
</evidence>
<dbReference type="SMART" id="SM00388">
    <property type="entry name" value="HisKA"/>
    <property type="match status" value="1"/>
</dbReference>
<evidence type="ECO:0000313" key="18">
    <source>
        <dbReference type="Proteomes" id="UP000249720"/>
    </source>
</evidence>
<sequence length="1252" mass="143270">MSTLKHAAYRHGYLMIIAAWLFTFSYILSNYFTYYTSPIKTQEKIQQYLSEREKDFSILANDKTLLSSLLSDSILLPSEYKPLSKNFGFFIYTYNDLKHPILSYWNTNQYYVDDADLYHTENNLFLNYQNGYFELIKKNVPLNGKTVLVVGLIPIYQAYFIQNKYLQPDFNGFEGLGKLYEITNEVNAYPIYGVNGKVLCYLEVQPGKTLSPYNALSVILRTLSIIFLLFFLNAVAVEMAAYKKPLQGFILLFCSVIVLRVISYFFPFPFNFSQLPLFDPAIYASNSLHPSLGDLLINVIILFWFINYYKNNLHAHIQLHFKPSVFKIVAYIQLLILGAICFFFAGIIKSLVLDSKISFDVSNFFSLNIYTVISFVILCLLTLSFFALAQLLLGNVYQQKIPLNIQLFIIAVEGLIYNSFNIGVANTTTNMIVLGWLILFLIILFYRKQDLTKPLYNTTFFIFWVMFFAASVAAMVMYQNKLVELEQRKRIAEKLASQADPSGESLLNIAITNFDDKFLLQNFDRLDSDFTNKYLKDSIISSNFSGYLNKYETHIYTFDSLFHPLFNDDTTNYATIRTIVLRRAKPTSIAGLYTYTTNGNRLGYLFEKDIISPENNVLGYFFVIVVPKKNVSEALYPELFAQVDDFSNELNGNYAYAVYNNGKMVSSFNDYNFPTQVNTKLINLAQFNVSNKNGYNELWYNAENGRQVLIVHKNEWILESLTLFAYLFCSFLLLIFLLHTVQFLLLKRFRWKEIKSSFVLDIRSQINLIIIAISLFSFIVIGAATISFFINRFNKNKEDKLFKSVQQIANEIQNKINAEMVFDDAVNVNDFTTGGVREKKIIEIAETHNVDINYYDAAGNLKASTQPYIYNKHLLNNKMNPFAYFELHHLKKSRFEQDETIGKLKFLSVYTPIVDELGNTYAYLNIPYLNSQAELKQEISGFLATLINLNAFIFLVAGAIAFIVTNKITASFTLIANKMKAISLGKKNEELTWNRNDEIGSLIQEYNKMVRQLDESANALAKSEREGAWREMARQVAHEIKNPLTPMKLSIQYLQKAISDKQYDATQLTSLTNRVTQTLIEQIDQLSKIAGDFSQFANIGNVQLEYFDISDVLKSLVQLHSADTSVNITLKKELGYYGVYADKTQMQRLFTNLIKNAFEAVEGMEHPTVHIHQANVANNILISVTDNGSGIPDEFIEKIFSPNFTTKSSGTGLGLAICRGIVEKANGKIWFVTKQGIGTTFYVQLPFGAKNN</sequence>
<feature type="transmembrane region" description="Helical" evidence="14">
    <location>
        <begin position="939"/>
        <end position="964"/>
    </location>
</feature>
<dbReference type="InterPro" id="IPR003661">
    <property type="entry name" value="HisK_dim/P_dom"/>
</dbReference>
<evidence type="ECO:0000256" key="8">
    <source>
        <dbReference type="ARBA" id="ARBA00022741"/>
    </source>
</evidence>
<keyword evidence="6" id="KW-0808">Transferase</keyword>
<dbReference type="SMART" id="SM00387">
    <property type="entry name" value="HATPase_c"/>
    <property type="match status" value="1"/>
</dbReference>
<evidence type="ECO:0000256" key="1">
    <source>
        <dbReference type="ARBA" id="ARBA00000085"/>
    </source>
</evidence>
<feature type="transmembrane region" description="Helical" evidence="14">
    <location>
        <begin position="368"/>
        <end position="393"/>
    </location>
</feature>
<dbReference type="Gene3D" id="6.10.340.10">
    <property type="match status" value="1"/>
</dbReference>
<evidence type="ECO:0000256" key="6">
    <source>
        <dbReference type="ARBA" id="ARBA00022679"/>
    </source>
</evidence>
<name>A0A2W7S4H6_9BACT</name>
<dbReference type="PANTHER" id="PTHR45528">
    <property type="entry name" value="SENSOR HISTIDINE KINASE CPXA"/>
    <property type="match status" value="1"/>
</dbReference>
<evidence type="ECO:0000256" key="3">
    <source>
        <dbReference type="ARBA" id="ARBA00012438"/>
    </source>
</evidence>
<keyword evidence="9 17" id="KW-0418">Kinase</keyword>
<dbReference type="GO" id="GO:0000155">
    <property type="term" value="F:phosphorelay sensor kinase activity"/>
    <property type="evidence" value="ECO:0007669"/>
    <property type="project" value="InterPro"/>
</dbReference>
<dbReference type="CDD" id="cd00082">
    <property type="entry name" value="HisKA"/>
    <property type="match status" value="1"/>
</dbReference>
<dbReference type="PROSITE" id="PS50109">
    <property type="entry name" value="HIS_KIN"/>
    <property type="match status" value="1"/>
</dbReference>
<feature type="transmembrane region" description="Helical" evidence="14">
    <location>
        <begin position="249"/>
        <end position="268"/>
    </location>
</feature>
<feature type="transmembrane region" description="Helical" evidence="14">
    <location>
        <begin position="218"/>
        <end position="237"/>
    </location>
</feature>
<feature type="transmembrane region" description="Helical" evidence="14">
    <location>
        <begin position="328"/>
        <end position="348"/>
    </location>
</feature>
<dbReference type="EC" id="2.7.13.3" evidence="3"/>